<organism evidence="2 3">
    <name type="scientific">Alcanivorax xiamenensis</name>
    <dbReference type="NCBI Taxonomy" id="1177156"/>
    <lineage>
        <taxon>Bacteria</taxon>
        <taxon>Pseudomonadati</taxon>
        <taxon>Pseudomonadota</taxon>
        <taxon>Gammaproteobacteria</taxon>
        <taxon>Oceanospirillales</taxon>
        <taxon>Alcanivoracaceae</taxon>
        <taxon>Alcanivorax</taxon>
    </lineage>
</organism>
<dbReference type="EMBL" id="AQPF01000075">
    <property type="protein sequence ID" value="KAF0802197.1"/>
    <property type="molecule type" value="Genomic_DNA"/>
</dbReference>
<evidence type="ECO:0000313" key="3">
    <source>
        <dbReference type="Proteomes" id="UP000771797"/>
    </source>
</evidence>
<keyword evidence="3" id="KW-1185">Reference proteome</keyword>
<evidence type="ECO:0000256" key="1">
    <source>
        <dbReference type="SAM" id="Phobius"/>
    </source>
</evidence>
<dbReference type="InterPro" id="IPR008020">
    <property type="entry name" value="G8P"/>
</dbReference>
<reference evidence="2 3" key="1">
    <citation type="submission" date="2012-09" db="EMBL/GenBank/DDBJ databases">
        <title>Genome Sequence of alkane-degrading Bacterium Alcanivorax sp. 6-D-6.</title>
        <authorList>
            <person name="Lai Q."/>
            <person name="Shao Z."/>
        </authorList>
    </citation>
    <scope>NUCLEOTIDE SEQUENCE [LARGE SCALE GENOMIC DNA]</scope>
    <source>
        <strain evidence="2 3">6-D-6</strain>
    </source>
</reference>
<proteinExistence type="predicted"/>
<keyword evidence="1" id="KW-0812">Transmembrane</keyword>
<comment type="caution">
    <text evidence="2">The sequence shown here is derived from an EMBL/GenBank/DDBJ whole genome shotgun (WGS) entry which is preliminary data.</text>
</comment>
<keyword evidence="1" id="KW-1133">Transmembrane helix</keyword>
<name>A0ABQ6Y354_9GAMM</name>
<accession>A0ABQ6Y354</accession>
<sequence length="85" mass="8730">MKRAMQKHRRGGGATLVRVGRTGLISGGIAGAAALGTTTAHAAIDVSGVTQEINDNQGSATEIGLAVISFLGLILAFFLLRRAVR</sequence>
<dbReference type="Pfam" id="PF05356">
    <property type="entry name" value="Phage_Coat_B"/>
    <property type="match status" value="1"/>
</dbReference>
<feature type="transmembrane region" description="Helical" evidence="1">
    <location>
        <begin position="58"/>
        <end position="80"/>
    </location>
</feature>
<evidence type="ECO:0000313" key="2">
    <source>
        <dbReference type="EMBL" id="KAF0802197.1"/>
    </source>
</evidence>
<dbReference type="Proteomes" id="UP000771797">
    <property type="component" value="Unassembled WGS sequence"/>
</dbReference>
<protein>
    <submittedName>
        <fullName evidence="2">Uncharacterized protein</fullName>
    </submittedName>
</protein>
<dbReference type="RefSeq" id="WP_159661752.1">
    <property type="nucleotide sequence ID" value="NZ_AQPF01000075.1"/>
</dbReference>
<gene>
    <name evidence="2" type="ORF">A6D6_04110</name>
</gene>
<keyword evidence="1" id="KW-0472">Membrane</keyword>